<evidence type="ECO:0000313" key="3">
    <source>
        <dbReference type="Proteomes" id="UP000295388"/>
    </source>
</evidence>
<feature type="domain" description="Beta-lactamase-related" evidence="1">
    <location>
        <begin position="10"/>
        <end position="317"/>
    </location>
</feature>
<evidence type="ECO:0000313" key="2">
    <source>
        <dbReference type="EMBL" id="TDO27819.1"/>
    </source>
</evidence>
<protein>
    <submittedName>
        <fullName evidence="2">CubicO group peptidase (Beta-lactamase class C family)</fullName>
    </submittedName>
</protein>
<evidence type="ECO:0000259" key="1">
    <source>
        <dbReference type="Pfam" id="PF00144"/>
    </source>
</evidence>
<dbReference type="Gene3D" id="3.40.710.10">
    <property type="entry name" value="DD-peptidase/beta-lactamase superfamily"/>
    <property type="match status" value="1"/>
</dbReference>
<keyword evidence="3" id="KW-1185">Reference proteome</keyword>
<dbReference type="SUPFAM" id="SSF56601">
    <property type="entry name" value="beta-lactamase/transpeptidase-like"/>
    <property type="match status" value="1"/>
</dbReference>
<organism evidence="2 3">
    <name type="scientific">Kribbella caucasensis</name>
    <dbReference type="NCBI Taxonomy" id="2512215"/>
    <lineage>
        <taxon>Bacteria</taxon>
        <taxon>Bacillati</taxon>
        <taxon>Actinomycetota</taxon>
        <taxon>Actinomycetes</taxon>
        <taxon>Propionibacteriales</taxon>
        <taxon>Kribbellaceae</taxon>
        <taxon>Kribbella</taxon>
    </lineage>
</organism>
<dbReference type="InterPro" id="IPR050491">
    <property type="entry name" value="AmpC-like"/>
</dbReference>
<dbReference type="PANTHER" id="PTHR46825:SF9">
    <property type="entry name" value="BETA-LACTAMASE-RELATED DOMAIN-CONTAINING PROTEIN"/>
    <property type="match status" value="1"/>
</dbReference>
<dbReference type="InterPro" id="IPR001466">
    <property type="entry name" value="Beta-lactam-related"/>
</dbReference>
<dbReference type="RefSeq" id="WP_133806004.1">
    <property type="nucleotide sequence ID" value="NZ_SNWQ01000052.1"/>
</dbReference>
<dbReference type="EMBL" id="SNWQ01000052">
    <property type="protein sequence ID" value="TDO27819.1"/>
    <property type="molecule type" value="Genomic_DNA"/>
</dbReference>
<dbReference type="PANTHER" id="PTHR46825">
    <property type="entry name" value="D-ALANYL-D-ALANINE-CARBOXYPEPTIDASE/ENDOPEPTIDASE AMPH"/>
    <property type="match status" value="1"/>
</dbReference>
<accession>A0A4R6IYC1</accession>
<sequence>MLAGELERLVDAVVPDPDGPGVVVGLVGPDGALTSAARGLAALEHRVPIGERTVFHLASVSKQFTAEAVQVLIRAGKVGADDRVAEYLPWLPFPEITVEQLARHSSGLRDQWQLVEASGRRMEDVITTADLVELIRRQTSLQFEPGSWHAYSNTNYTLLALLVEAVSGETLDDFCRAQLFAPLGMDDTLFVADHRKVVPRRAWSYRRIPSGYERIVLSYGTAGASSLHSTITDLARWAAAVRSRDSWQSPLPSTPYAGTASYGWGIRHGRYADSLMLWHAGADAGFRTHLAMLPEPGWSAIVLGSFAELDPDQLARAALALVFPSPTPTHTPLPSATVPSGTYLDLSRGMVVDVESTDAGLRLDAGMGPTLLAPVGDGRFADGYAVAEFDGEQLLVSEDPALHPHQWIAIEPPAAPLALDRFVGEFYSTELSASFRVIRSDNGLVLDRPRHGRHRMQVVGDGVFRVRSNDGDESGLITLTFDQAGVVLGYSTFSARSLTFRRMGVADGTVCEAADRLGIS</sequence>
<comment type="caution">
    <text evidence="2">The sequence shown here is derived from an EMBL/GenBank/DDBJ whole genome shotgun (WGS) entry which is preliminary data.</text>
</comment>
<reference evidence="2 3" key="1">
    <citation type="submission" date="2019-03" db="EMBL/GenBank/DDBJ databases">
        <title>Genomic Encyclopedia of Type Strains, Phase III (KMG-III): the genomes of soil and plant-associated and newly described type strains.</title>
        <authorList>
            <person name="Whitman W."/>
        </authorList>
    </citation>
    <scope>NUCLEOTIDE SEQUENCE [LARGE SCALE GENOMIC DNA]</scope>
    <source>
        <strain evidence="2 3">VKM Ac-2527</strain>
    </source>
</reference>
<dbReference type="Pfam" id="PF00144">
    <property type="entry name" value="Beta-lactamase"/>
    <property type="match status" value="1"/>
</dbReference>
<dbReference type="AlphaFoldDB" id="A0A4R6IYC1"/>
<dbReference type="InterPro" id="IPR012338">
    <property type="entry name" value="Beta-lactam/transpept-like"/>
</dbReference>
<proteinExistence type="predicted"/>
<dbReference type="OrthoDB" id="9809635at2"/>
<gene>
    <name evidence="2" type="ORF">EV643_15213</name>
</gene>
<dbReference type="Proteomes" id="UP000295388">
    <property type="component" value="Unassembled WGS sequence"/>
</dbReference>
<name>A0A4R6IYC1_9ACTN</name>